<dbReference type="EMBL" id="AP021874">
    <property type="protein sequence ID" value="BBO68579.1"/>
    <property type="molecule type" value="Genomic_DNA"/>
</dbReference>
<dbReference type="Proteomes" id="UP000427906">
    <property type="component" value="Chromosome"/>
</dbReference>
<gene>
    <name evidence="1" type="ORF">DSCA_25090</name>
</gene>
<dbReference type="AlphaFoldDB" id="A0A5K7YL16"/>
<organism evidence="1 2">
    <name type="scientific">Desulfosarcina alkanivorans</name>
    <dbReference type="NCBI Taxonomy" id="571177"/>
    <lineage>
        <taxon>Bacteria</taxon>
        <taxon>Pseudomonadati</taxon>
        <taxon>Thermodesulfobacteriota</taxon>
        <taxon>Desulfobacteria</taxon>
        <taxon>Desulfobacterales</taxon>
        <taxon>Desulfosarcinaceae</taxon>
        <taxon>Desulfosarcina</taxon>
    </lineage>
</organism>
<evidence type="ECO:0000313" key="1">
    <source>
        <dbReference type="EMBL" id="BBO68579.1"/>
    </source>
</evidence>
<keyword evidence="2" id="KW-1185">Reference proteome</keyword>
<reference evidence="1 2" key="1">
    <citation type="submission" date="2019-11" db="EMBL/GenBank/DDBJ databases">
        <title>Comparative genomics of hydrocarbon-degrading Desulfosarcina strains.</title>
        <authorList>
            <person name="Watanabe M."/>
            <person name="Kojima H."/>
            <person name="Fukui M."/>
        </authorList>
    </citation>
    <scope>NUCLEOTIDE SEQUENCE [LARGE SCALE GENOMIC DNA]</scope>
    <source>
        <strain evidence="1 2">PL12</strain>
    </source>
</reference>
<dbReference type="KEGG" id="dalk:DSCA_25090"/>
<name>A0A5K7YL16_9BACT</name>
<dbReference type="RefSeq" id="WP_155316724.1">
    <property type="nucleotide sequence ID" value="NZ_AP021874.1"/>
</dbReference>
<proteinExistence type="predicted"/>
<evidence type="ECO:0000313" key="2">
    <source>
        <dbReference type="Proteomes" id="UP000427906"/>
    </source>
</evidence>
<protein>
    <submittedName>
        <fullName evidence="1">Uncharacterized protein</fullName>
    </submittedName>
</protein>
<accession>A0A5K7YL16</accession>
<sequence>MNFVDPFGLDALGRIAIGASSSMASSAKTGSNLATGAAIGAGLAFLGVEAITAAVVADVL</sequence>